<sequence>MGPPRPPPAPPPPGLCTEVAEITIGLPVWAPPPPPPPPIYPVLLSMVIGPVRPIAGPPDVGATELVRSASW</sequence>
<dbReference type="AlphaFoldDB" id="A0A2V1P4B2"/>
<organism evidence="1 2">
    <name type="scientific">Salibaculum griseiflavum</name>
    <dbReference type="NCBI Taxonomy" id="1914409"/>
    <lineage>
        <taxon>Bacteria</taxon>
        <taxon>Pseudomonadati</taxon>
        <taxon>Pseudomonadota</taxon>
        <taxon>Alphaproteobacteria</taxon>
        <taxon>Rhodobacterales</taxon>
        <taxon>Roseobacteraceae</taxon>
        <taxon>Salibaculum</taxon>
    </lineage>
</organism>
<reference evidence="2" key="1">
    <citation type="submission" date="2018-05" db="EMBL/GenBank/DDBJ databases">
        <authorList>
            <person name="Du Z."/>
            <person name="Wang X."/>
        </authorList>
    </citation>
    <scope>NUCLEOTIDE SEQUENCE [LARGE SCALE GENOMIC DNA]</scope>
    <source>
        <strain evidence="2">WDS4C29</strain>
    </source>
</reference>
<evidence type="ECO:0000313" key="1">
    <source>
        <dbReference type="EMBL" id="PWG16152.1"/>
    </source>
</evidence>
<comment type="caution">
    <text evidence="1">The sequence shown here is derived from an EMBL/GenBank/DDBJ whole genome shotgun (WGS) entry which is preliminary data.</text>
</comment>
<evidence type="ECO:0000313" key="2">
    <source>
        <dbReference type="Proteomes" id="UP000245293"/>
    </source>
</evidence>
<protein>
    <submittedName>
        <fullName evidence="1">Uncharacterized protein</fullName>
    </submittedName>
</protein>
<proteinExistence type="predicted"/>
<gene>
    <name evidence="1" type="ORF">DFK10_13245</name>
</gene>
<name>A0A2V1P4B2_9RHOB</name>
<accession>A0A2V1P4B2</accession>
<dbReference type="EMBL" id="QETF01000017">
    <property type="protein sequence ID" value="PWG16152.1"/>
    <property type="molecule type" value="Genomic_DNA"/>
</dbReference>
<keyword evidence="2" id="KW-1185">Reference proteome</keyword>
<dbReference type="Proteomes" id="UP000245293">
    <property type="component" value="Unassembled WGS sequence"/>
</dbReference>